<name>A0ABD0KDF7_9CAEN</name>
<evidence type="ECO:0000313" key="1">
    <source>
        <dbReference type="EMBL" id="KAK7485154.1"/>
    </source>
</evidence>
<organism evidence="1 2">
    <name type="scientific">Batillaria attramentaria</name>
    <dbReference type="NCBI Taxonomy" id="370345"/>
    <lineage>
        <taxon>Eukaryota</taxon>
        <taxon>Metazoa</taxon>
        <taxon>Spiralia</taxon>
        <taxon>Lophotrochozoa</taxon>
        <taxon>Mollusca</taxon>
        <taxon>Gastropoda</taxon>
        <taxon>Caenogastropoda</taxon>
        <taxon>Sorbeoconcha</taxon>
        <taxon>Cerithioidea</taxon>
        <taxon>Batillariidae</taxon>
        <taxon>Batillaria</taxon>
    </lineage>
</organism>
<dbReference type="Proteomes" id="UP001519460">
    <property type="component" value="Unassembled WGS sequence"/>
</dbReference>
<gene>
    <name evidence="1" type="ORF">BaRGS_00023564</name>
</gene>
<proteinExistence type="predicted"/>
<protein>
    <submittedName>
        <fullName evidence="1">Uncharacterized protein</fullName>
    </submittedName>
</protein>
<reference evidence="1 2" key="1">
    <citation type="journal article" date="2023" name="Sci. Data">
        <title>Genome assembly of the Korean intertidal mud-creeper Batillaria attramentaria.</title>
        <authorList>
            <person name="Patra A.K."/>
            <person name="Ho P.T."/>
            <person name="Jun S."/>
            <person name="Lee S.J."/>
            <person name="Kim Y."/>
            <person name="Won Y.J."/>
        </authorList>
    </citation>
    <scope>NUCLEOTIDE SEQUENCE [LARGE SCALE GENOMIC DNA]</scope>
    <source>
        <strain evidence="1">Wonlab-2016</strain>
    </source>
</reference>
<dbReference type="AlphaFoldDB" id="A0ABD0KDF7"/>
<sequence length="139" mass="14779">MVKSSHSFFSGNSFVDSRYTALPLLASQTFTIPKNHFFSAHASRGFHEGSRHQFESVGGLFLNSSLIDVRTWPPWSVTALSATKRRCLSSLILTLQTSTGLITCCVRVAGTCSGGMALSAVTSLSYSSACSSCSNVLGS</sequence>
<comment type="caution">
    <text evidence="1">The sequence shown here is derived from an EMBL/GenBank/DDBJ whole genome shotgun (WGS) entry which is preliminary data.</text>
</comment>
<accession>A0ABD0KDF7</accession>
<keyword evidence="2" id="KW-1185">Reference proteome</keyword>
<evidence type="ECO:0000313" key="2">
    <source>
        <dbReference type="Proteomes" id="UP001519460"/>
    </source>
</evidence>
<dbReference type="EMBL" id="JACVVK020000198">
    <property type="protein sequence ID" value="KAK7485154.1"/>
    <property type="molecule type" value="Genomic_DNA"/>
</dbReference>